<keyword evidence="2" id="KW-0285">Flavoprotein</keyword>
<dbReference type="GeneID" id="27898205"/>
<dbReference type="Gene3D" id="3.50.50.60">
    <property type="entry name" value="FAD/NAD(P)-binding domain"/>
    <property type="match status" value="2"/>
</dbReference>
<name>M3CM66_SPHMS</name>
<evidence type="ECO:0000256" key="1">
    <source>
        <dbReference type="ARBA" id="ARBA00010139"/>
    </source>
</evidence>
<protein>
    <submittedName>
        <fullName evidence="5">FAD/NAD(P)-binding domain-containing protein</fullName>
    </submittedName>
</protein>
<dbReference type="SUPFAM" id="SSF51905">
    <property type="entry name" value="FAD/NAD(P)-binding domain"/>
    <property type="match status" value="3"/>
</dbReference>
<keyword evidence="4" id="KW-0560">Oxidoreductase</keyword>
<accession>M3CM66</accession>
<dbReference type="eggNOG" id="KOG1399">
    <property type="taxonomic scope" value="Eukaryota"/>
</dbReference>
<dbReference type="OMA" id="TFQVGCR"/>
<evidence type="ECO:0000256" key="2">
    <source>
        <dbReference type="ARBA" id="ARBA00022630"/>
    </source>
</evidence>
<dbReference type="InterPro" id="IPR020946">
    <property type="entry name" value="Flavin_mOase-like"/>
</dbReference>
<dbReference type="PANTHER" id="PTHR42877:SF11">
    <property type="entry name" value="MONOOXYGENASE, PUTATIVE (AFU_ORTHOLOGUE AFUA_6G13790)-RELATED"/>
    <property type="match status" value="1"/>
</dbReference>
<dbReference type="GO" id="GO:0004499">
    <property type="term" value="F:N,N-dimethylaniline monooxygenase activity"/>
    <property type="evidence" value="ECO:0007669"/>
    <property type="project" value="InterPro"/>
</dbReference>
<dbReference type="OrthoDB" id="74360at2759"/>
<dbReference type="PANTHER" id="PTHR42877">
    <property type="entry name" value="L-ORNITHINE N(5)-MONOOXYGENASE-RELATED"/>
    <property type="match status" value="1"/>
</dbReference>
<dbReference type="InterPro" id="IPR051209">
    <property type="entry name" value="FAD-bind_Monooxygenase_sf"/>
</dbReference>
<proteinExistence type="inferred from homology"/>
<dbReference type="AlphaFoldDB" id="M3CM66"/>
<comment type="similarity">
    <text evidence="1">Belongs to the FAD-binding monooxygenase family.</text>
</comment>
<dbReference type="GO" id="GO:0050661">
    <property type="term" value="F:NADP binding"/>
    <property type="evidence" value="ECO:0007669"/>
    <property type="project" value="InterPro"/>
</dbReference>
<organism evidence="5 6">
    <name type="scientific">Sphaerulina musiva (strain SO2202)</name>
    <name type="common">Poplar stem canker fungus</name>
    <name type="synonym">Septoria musiva</name>
    <dbReference type="NCBI Taxonomy" id="692275"/>
    <lineage>
        <taxon>Eukaryota</taxon>
        <taxon>Fungi</taxon>
        <taxon>Dikarya</taxon>
        <taxon>Ascomycota</taxon>
        <taxon>Pezizomycotina</taxon>
        <taxon>Dothideomycetes</taxon>
        <taxon>Dothideomycetidae</taxon>
        <taxon>Mycosphaerellales</taxon>
        <taxon>Mycosphaerellaceae</taxon>
        <taxon>Sphaerulina</taxon>
    </lineage>
</organism>
<dbReference type="GO" id="GO:0050660">
    <property type="term" value="F:flavin adenine dinucleotide binding"/>
    <property type="evidence" value="ECO:0007669"/>
    <property type="project" value="InterPro"/>
</dbReference>
<dbReference type="InterPro" id="IPR036188">
    <property type="entry name" value="FAD/NAD-bd_sf"/>
</dbReference>
<dbReference type="RefSeq" id="XP_016762994.1">
    <property type="nucleotide sequence ID" value="XM_016901068.1"/>
</dbReference>
<reference evidence="5 6" key="1">
    <citation type="journal article" date="2012" name="PLoS Pathog.">
        <title>Diverse lifestyles and strategies of plant pathogenesis encoded in the genomes of eighteen Dothideomycetes fungi.</title>
        <authorList>
            <person name="Ohm R.A."/>
            <person name="Feau N."/>
            <person name="Henrissat B."/>
            <person name="Schoch C.L."/>
            <person name="Horwitz B.A."/>
            <person name="Barry K.W."/>
            <person name="Condon B.J."/>
            <person name="Copeland A.C."/>
            <person name="Dhillon B."/>
            <person name="Glaser F."/>
            <person name="Hesse C.N."/>
            <person name="Kosti I."/>
            <person name="LaButti K."/>
            <person name="Lindquist E.A."/>
            <person name="Lucas S."/>
            <person name="Salamov A.A."/>
            <person name="Bradshaw R.E."/>
            <person name="Ciuffetti L."/>
            <person name="Hamelin R.C."/>
            <person name="Kema G.H.J."/>
            <person name="Lawrence C."/>
            <person name="Scott J.A."/>
            <person name="Spatafora J.W."/>
            <person name="Turgeon B.G."/>
            <person name="de Wit P.J.G.M."/>
            <person name="Zhong S."/>
            <person name="Goodwin S.B."/>
            <person name="Grigoriev I.V."/>
        </authorList>
    </citation>
    <scope>NUCLEOTIDE SEQUENCE [LARGE SCALE GENOMIC DNA]</scope>
    <source>
        <strain evidence="5 6">SO2202</strain>
    </source>
</reference>
<gene>
    <name evidence="5" type="ORF">SEPMUDRAFT_114008</name>
</gene>
<evidence type="ECO:0000313" key="6">
    <source>
        <dbReference type="Proteomes" id="UP000016931"/>
    </source>
</evidence>
<sequence length="550" mass="62793">MASTAVVAGDQPLFTPRKLRVVAVGAGFANLTLAHKHKHMGDHSYMDLVIYEKNPEIGGTWFENRYPGVACDVPAHIYCFPFAPNPDWSSFYVGGQEILDYINKTVDEYKLRDYVQVSSKVTSATWSEESGKWQLQIERDGQVFSEEADVLINGAGFLNQWQWPDIPDLEKFRGDLVHSADWQKVDWNDKRVALIGNGSSAIQILPQVQRTAKSIDTYIRTPTWIIPNFLSDMTPEGKNFTYSEEDKKRFRENPEELKELRQKMEHAFNLYFFCFFKDSAQQQAVRQMFGDLMKQKLGGDTELTQKLLPDFPVGCRRISPGDSYIKALTAENVKVRLDPIVRLTEEGILTQPPADTAPEETKFDLIICATGFNVTFKPAWKMVGLNGASLQDLWKDLPEAYMGISAPEMPNYFMFTGPNSPLGHGSLIAYYDAAADYIMRWCSKIARQGIKSMTVKPDALREYNEYSQEFLKKTVWSTGCRSWYKNHTADGPVTAMYAGSVLHYRDLLQEFRTEDYDIRYLNQRNRFEFMGGGITEREAKGGNLGYYLEK</sequence>
<evidence type="ECO:0000256" key="3">
    <source>
        <dbReference type="ARBA" id="ARBA00022827"/>
    </source>
</evidence>
<dbReference type="Pfam" id="PF00743">
    <property type="entry name" value="FMO-like"/>
    <property type="match status" value="1"/>
</dbReference>
<dbReference type="EMBL" id="KB456261">
    <property type="protein sequence ID" value="EMF14873.1"/>
    <property type="molecule type" value="Genomic_DNA"/>
</dbReference>
<keyword evidence="3" id="KW-0274">FAD</keyword>
<dbReference type="HOGENOM" id="CLU_006937_6_1_1"/>
<evidence type="ECO:0000256" key="4">
    <source>
        <dbReference type="ARBA" id="ARBA00023002"/>
    </source>
</evidence>
<keyword evidence="6" id="KW-1185">Reference proteome</keyword>
<dbReference type="Proteomes" id="UP000016931">
    <property type="component" value="Unassembled WGS sequence"/>
</dbReference>
<evidence type="ECO:0000313" key="5">
    <source>
        <dbReference type="EMBL" id="EMF14873.1"/>
    </source>
</evidence>